<comment type="caution">
    <text evidence="1">The sequence shown here is derived from an EMBL/GenBank/DDBJ whole genome shotgun (WGS) entry which is preliminary data.</text>
</comment>
<accession>A0A5C8ZCH2</accession>
<dbReference type="Proteomes" id="UP000321764">
    <property type="component" value="Unassembled WGS sequence"/>
</dbReference>
<proteinExistence type="predicted"/>
<sequence>MVPHEPVVIKPAPVVIKAKPRRVVAAPVRRITPVTRVHSPAVIYIDHDHWRAEADVIQEQVDLGANFNDHYRVVALSCGSGCIDNLVIDVDSGEIIEELNACGAAEFSLNSNIIHVPTRSQPSGQCELISYQLDGAALNEASTQ</sequence>
<name>A0A5C8ZCH2_9GAMM</name>
<evidence type="ECO:0000313" key="2">
    <source>
        <dbReference type="Proteomes" id="UP000321764"/>
    </source>
</evidence>
<protein>
    <submittedName>
        <fullName evidence="1">Uncharacterized protein</fullName>
    </submittedName>
</protein>
<dbReference type="EMBL" id="VKAD01000001">
    <property type="protein sequence ID" value="TXR54863.1"/>
    <property type="molecule type" value="Genomic_DNA"/>
</dbReference>
<gene>
    <name evidence="1" type="ORF">FME95_10100</name>
</gene>
<evidence type="ECO:0000313" key="1">
    <source>
        <dbReference type="EMBL" id="TXR54863.1"/>
    </source>
</evidence>
<reference evidence="1 2" key="1">
    <citation type="submission" date="2019-07" db="EMBL/GenBank/DDBJ databases">
        <title>Reinekea sp. strain SSH23 genome sequencing and assembly.</title>
        <authorList>
            <person name="Kim I."/>
        </authorList>
    </citation>
    <scope>NUCLEOTIDE SEQUENCE [LARGE SCALE GENOMIC DNA]</scope>
    <source>
        <strain evidence="1 2">SSH23</strain>
    </source>
</reference>
<keyword evidence="2" id="KW-1185">Reference proteome</keyword>
<dbReference type="AlphaFoldDB" id="A0A5C8ZCH2"/>
<organism evidence="1 2">
    <name type="scientific">Reinekea thalattae</name>
    <dbReference type="NCBI Taxonomy" id="2593301"/>
    <lineage>
        <taxon>Bacteria</taxon>
        <taxon>Pseudomonadati</taxon>
        <taxon>Pseudomonadota</taxon>
        <taxon>Gammaproteobacteria</taxon>
        <taxon>Oceanospirillales</taxon>
        <taxon>Saccharospirillaceae</taxon>
        <taxon>Reinekea</taxon>
    </lineage>
</organism>